<proteinExistence type="predicted"/>
<reference evidence="2" key="2">
    <citation type="submission" date="2020-07" db="EMBL/GenBank/DDBJ databases">
        <authorList>
            <person name="Yu X."/>
        </authorList>
    </citation>
    <scope>NUCLEOTIDE SEQUENCE [LARGE SCALE GENOMIC DNA]</scope>
    <source>
        <strain evidence="2">24T</strain>
    </source>
</reference>
<dbReference type="SUPFAM" id="SSF54909">
    <property type="entry name" value="Dimeric alpha+beta barrel"/>
    <property type="match status" value="1"/>
</dbReference>
<organism evidence="2 3">
    <name type="scientific">Mycobacterium vicinigordonae</name>
    <dbReference type="NCBI Taxonomy" id="1719132"/>
    <lineage>
        <taxon>Bacteria</taxon>
        <taxon>Bacillati</taxon>
        <taxon>Actinomycetota</taxon>
        <taxon>Actinomycetes</taxon>
        <taxon>Mycobacteriales</taxon>
        <taxon>Mycobacteriaceae</taxon>
        <taxon>Mycobacterium</taxon>
    </lineage>
</organism>
<dbReference type="NCBIfam" id="TIGR02118">
    <property type="entry name" value="EthD family reductase"/>
    <property type="match status" value="1"/>
</dbReference>
<dbReference type="KEGG" id="mgor:H0P51_22710"/>
<feature type="domain" description="EthD" evidence="1">
    <location>
        <begin position="11"/>
        <end position="91"/>
    </location>
</feature>
<accession>A0A7D6I7H6</accession>
<dbReference type="InterPro" id="IPR009799">
    <property type="entry name" value="EthD_dom"/>
</dbReference>
<evidence type="ECO:0000259" key="1">
    <source>
        <dbReference type="Pfam" id="PF07110"/>
    </source>
</evidence>
<dbReference type="RefSeq" id="WP_180915096.1">
    <property type="nucleotide sequence ID" value="NZ_CP059165.1"/>
</dbReference>
<sequence>MYEVFIVLREKPGKSSEDSIAHWAGPHAEFGKKLPGIRKYTQYRSIGEPGGGANTYLGIAALTFDSEQAFLEMTQSPEFAETLEDTKQWADVDQLAMFAVDTARYV</sequence>
<name>A0A7D6I7H6_9MYCO</name>
<reference evidence="2" key="1">
    <citation type="submission" date="2020-07" db="EMBL/GenBank/DDBJ databases">
        <title>Description of Mycobacterium gordonae subsp. intergordonae subsp.nov. and Mycobacterium gordonae subsp. gordonae subsp. nov.</title>
        <authorList>
            <person name="Huang H."/>
        </authorList>
    </citation>
    <scope>NUCLEOTIDE SEQUENCE [LARGE SCALE GENOMIC DNA]</scope>
    <source>
        <strain evidence="2">24T</strain>
    </source>
</reference>
<dbReference type="AlphaFoldDB" id="A0A7D6I7H6"/>
<dbReference type="EMBL" id="CP059165">
    <property type="protein sequence ID" value="QLL06517.1"/>
    <property type="molecule type" value="Genomic_DNA"/>
</dbReference>
<protein>
    <submittedName>
        <fullName evidence="2">EthD family reductase</fullName>
    </submittedName>
</protein>
<gene>
    <name evidence="2" type="ORF">H0P51_22710</name>
</gene>
<dbReference type="InterPro" id="IPR011008">
    <property type="entry name" value="Dimeric_a/b-barrel"/>
</dbReference>
<dbReference type="Proteomes" id="UP000510682">
    <property type="component" value="Chromosome"/>
</dbReference>
<evidence type="ECO:0000313" key="3">
    <source>
        <dbReference type="Proteomes" id="UP000510682"/>
    </source>
</evidence>
<evidence type="ECO:0000313" key="2">
    <source>
        <dbReference type="EMBL" id="QLL06517.1"/>
    </source>
</evidence>
<dbReference type="Pfam" id="PF07110">
    <property type="entry name" value="EthD"/>
    <property type="match status" value="1"/>
</dbReference>
<keyword evidence="3" id="KW-1185">Reference proteome</keyword>
<dbReference type="Gene3D" id="3.30.70.100">
    <property type="match status" value="1"/>
</dbReference>
<dbReference type="GO" id="GO:0016491">
    <property type="term" value="F:oxidoreductase activity"/>
    <property type="evidence" value="ECO:0007669"/>
    <property type="project" value="InterPro"/>
</dbReference>